<dbReference type="PRINTS" id="PR00081">
    <property type="entry name" value="GDHRDH"/>
</dbReference>
<dbReference type="PRINTS" id="PR00080">
    <property type="entry name" value="SDRFAMILY"/>
</dbReference>
<dbReference type="SUPFAM" id="SSF51735">
    <property type="entry name" value="NAD(P)-binding Rossmann-fold domains"/>
    <property type="match status" value="1"/>
</dbReference>
<protein>
    <submittedName>
        <fullName evidence="4">SDR family NAD(P)-dependent oxidoreductase</fullName>
    </submittedName>
</protein>
<dbReference type="Pfam" id="PF13561">
    <property type="entry name" value="adh_short_C2"/>
    <property type="match status" value="1"/>
</dbReference>
<dbReference type="PANTHER" id="PTHR42760">
    <property type="entry name" value="SHORT-CHAIN DEHYDROGENASES/REDUCTASES FAMILY MEMBER"/>
    <property type="match status" value="1"/>
</dbReference>
<dbReference type="FunFam" id="3.40.50.720:FF:000084">
    <property type="entry name" value="Short-chain dehydrogenase reductase"/>
    <property type="match status" value="1"/>
</dbReference>
<keyword evidence="5" id="KW-1185">Reference proteome</keyword>
<proteinExistence type="inferred from homology"/>
<evidence type="ECO:0000313" key="5">
    <source>
        <dbReference type="Proteomes" id="UP000214746"/>
    </source>
</evidence>
<name>A0A2W1P534_PAEXE</name>
<dbReference type="GO" id="GO:0008206">
    <property type="term" value="P:bile acid metabolic process"/>
    <property type="evidence" value="ECO:0007669"/>
    <property type="project" value="UniProtKB-ARBA"/>
</dbReference>
<comment type="similarity">
    <text evidence="1">Belongs to the short-chain dehydrogenases/reductases (SDR) family.</text>
</comment>
<reference evidence="4" key="1">
    <citation type="submission" date="2018-06" db="EMBL/GenBank/DDBJ databases">
        <title>Paenibacillus xerothermodurans sp. nov. an extremely dry heat resistant spore forming bacterium isolated from the soil of Cape Canaveral, Florida.</title>
        <authorList>
            <person name="Seuylemezian A."/>
            <person name="Kaur N."/>
            <person name="Patil P."/>
            <person name="Patil P."/>
            <person name="Mayilraj S."/>
            <person name="Vaishampayan P."/>
        </authorList>
    </citation>
    <scope>NUCLEOTIDE SEQUENCE [LARGE SCALE GENOMIC DNA]</scope>
    <source>
        <strain evidence="4">ATCC 27380</strain>
    </source>
</reference>
<dbReference type="Proteomes" id="UP000214746">
    <property type="component" value="Unassembled WGS sequence"/>
</dbReference>
<dbReference type="InterPro" id="IPR036291">
    <property type="entry name" value="NAD(P)-bd_dom_sf"/>
</dbReference>
<dbReference type="OrthoDB" id="9803333at2"/>
<organism evidence="4 5">
    <name type="scientific">Paenibacillus xerothermodurans</name>
    <dbReference type="NCBI Taxonomy" id="1977292"/>
    <lineage>
        <taxon>Bacteria</taxon>
        <taxon>Bacillati</taxon>
        <taxon>Bacillota</taxon>
        <taxon>Bacilli</taxon>
        <taxon>Bacillales</taxon>
        <taxon>Paenibacillaceae</taxon>
        <taxon>Paenibacillus</taxon>
    </lineage>
</organism>
<comment type="caution">
    <text evidence="4">The sequence shown here is derived from an EMBL/GenBank/DDBJ whole genome shotgun (WGS) entry which is preliminary data.</text>
</comment>
<dbReference type="AlphaFoldDB" id="A0A2W1P534"/>
<dbReference type="InterPro" id="IPR057326">
    <property type="entry name" value="KR_dom"/>
</dbReference>
<evidence type="ECO:0000256" key="2">
    <source>
        <dbReference type="ARBA" id="ARBA00023002"/>
    </source>
</evidence>
<dbReference type="RefSeq" id="WP_089198050.1">
    <property type="nucleotide sequence ID" value="NZ_NHRJ02000001.1"/>
</dbReference>
<accession>A0A2W1P534</accession>
<dbReference type="InterPro" id="IPR002347">
    <property type="entry name" value="SDR_fam"/>
</dbReference>
<sequence>MGYEGLNLDGRVALITGGSGGLGLEMARSLASAGASVIVTSRHEGRAKESAEAIHSATGRPTLGVAADVTVYSEIERAVEQCIGAFGRIDILINNAGVNVRKPILEYDESSWDLVQSTNLKAPFLCAKAVVPHMIKQKFGRIINIASMLGQVALPERSAYCSSKGGLIQLSKVMALEWAQYGITVNAVCPGPIATELNRVVMENPEANQFFLNHLPINRWGEPAELTGLIVYLASDASSFMTGSALVIDGGWTAE</sequence>
<dbReference type="InterPro" id="IPR020904">
    <property type="entry name" value="Sc_DH/Rdtase_CS"/>
</dbReference>
<dbReference type="Gene3D" id="3.40.50.720">
    <property type="entry name" value="NAD(P)-binding Rossmann-like Domain"/>
    <property type="match status" value="1"/>
</dbReference>
<feature type="domain" description="Ketoreductase" evidence="3">
    <location>
        <begin position="11"/>
        <end position="191"/>
    </location>
</feature>
<dbReference type="EMBL" id="NHRJ02000001">
    <property type="protein sequence ID" value="PZE22278.1"/>
    <property type="molecule type" value="Genomic_DNA"/>
</dbReference>
<dbReference type="PANTHER" id="PTHR42760:SF115">
    <property type="entry name" value="3-OXOACYL-[ACYL-CARRIER-PROTEIN] REDUCTASE FABG"/>
    <property type="match status" value="1"/>
</dbReference>
<dbReference type="NCBIfam" id="NF005559">
    <property type="entry name" value="PRK07231.1"/>
    <property type="match status" value="1"/>
</dbReference>
<evidence type="ECO:0000259" key="3">
    <source>
        <dbReference type="SMART" id="SM00822"/>
    </source>
</evidence>
<keyword evidence="2" id="KW-0560">Oxidoreductase</keyword>
<gene>
    <name evidence="4" type="ORF">CBW46_000315</name>
</gene>
<evidence type="ECO:0000256" key="1">
    <source>
        <dbReference type="ARBA" id="ARBA00006484"/>
    </source>
</evidence>
<dbReference type="GO" id="GO:0016616">
    <property type="term" value="F:oxidoreductase activity, acting on the CH-OH group of donors, NAD or NADP as acceptor"/>
    <property type="evidence" value="ECO:0007669"/>
    <property type="project" value="TreeGrafter"/>
</dbReference>
<dbReference type="PROSITE" id="PS00061">
    <property type="entry name" value="ADH_SHORT"/>
    <property type="match status" value="1"/>
</dbReference>
<dbReference type="SMART" id="SM00822">
    <property type="entry name" value="PKS_KR"/>
    <property type="match status" value="1"/>
</dbReference>
<evidence type="ECO:0000313" key="4">
    <source>
        <dbReference type="EMBL" id="PZE22278.1"/>
    </source>
</evidence>